<dbReference type="Proteomes" id="UP000008983">
    <property type="component" value="Unassembled WGS sequence"/>
</dbReference>
<dbReference type="RefSeq" id="XP_004031791.1">
    <property type="nucleotide sequence ID" value="XM_004031743.1"/>
</dbReference>
<keyword evidence="2" id="KW-1185">Reference proteome</keyword>
<dbReference type="InterPro" id="IPR029058">
    <property type="entry name" value="AB_hydrolase_fold"/>
</dbReference>
<reference evidence="1 2" key="1">
    <citation type="submission" date="2011-07" db="EMBL/GenBank/DDBJ databases">
        <authorList>
            <person name="Coyne R."/>
            <person name="Brami D."/>
            <person name="Johnson J."/>
            <person name="Hostetler J."/>
            <person name="Hannick L."/>
            <person name="Clark T."/>
            <person name="Cassidy-Hanley D."/>
            <person name="Inman J."/>
        </authorList>
    </citation>
    <scope>NUCLEOTIDE SEQUENCE [LARGE SCALE GENOMIC DNA]</scope>
    <source>
        <strain evidence="1 2">G5</strain>
    </source>
</reference>
<dbReference type="SUPFAM" id="SSF53474">
    <property type="entry name" value="alpha/beta-Hydrolases"/>
    <property type="match status" value="1"/>
</dbReference>
<gene>
    <name evidence="1" type="ORF">IMG5_138480</name>
</gene>
<dbReference type="Gene3D" id="3.40.50.1820">
    <property type="entry name" value="alpha/beta hydrolase"/>
    <property type="match status" value="1"/>
</dbReference>
<sequence length="115" mass="13867">MSGTSSRNFLHLKQLVKSQKFQKFDFGNKEKNIEIYGNETPQEYQIQNIEENVHLFYGEYDMLTVQPDINWLYEKLKERKGRKVTWNFLKNKGHASFVFDVDCEFMDQIYQILNE</sequence>
<organism evidence="1 2">
    <name type="scientific">Ichthyophthirius multifiliis</name>
    <name type="common">White spot disease agent</name>
    <name type="synonym">Ich</name>
    <dbReference type="NCBI Taxonomy" id="5932"/>
    <lineage>
        <taxon>Eukaryota</taxon>
        <taxon>Sar</taxon>
        <taxon>Alveolata</taxon>
        <taxon>Ciliophora</taxon>
        <taxon>Intramacronucleata</taxon>
        <taxon>Oligohymenophorea</taxon>
        <taxon>Hymenostomatida</taxon>
        <taxon>Ophryoglenina</taxon>
        <taxon>Ichthyophthirius</taxon>
    </lineage>
</organism>
<accession>G0QX64</accession>
<protein>
    <submittedName>
        <fullName evidence="1">Uncharacterized protein</fullName>
    </submittedName>
</protein>
<evidence type="ECO:0000313" key="2">
    <source>
        <dbReference type="Proteomes" id="UP000008983"/>
    </source>
</evidence>
<dbReference type="GeneID" id="14906311"/>
<proteinExistence type="predicted"/>
<name>G0QX64_ICHMU</name>
<dbReference type="EMBL" id="GL984035">
    <property type="protein sequence ID" value="EGR30195.1"/>
    <property type="molecule type" value="Genomic_DNA"/>
</dbReference>
<dbReference type="InParanoid" id="G0QX64"/>
<evidence type="ECO:0000313" key="1">
    <source>
        <dbReference type="EMBL" id="EGR30195.1"/>
    </source>
</evidence>
<dbReference type="PANTHER" id="PTHR11005">
    <property type="entry name" value="LYSOSOMAL ACID LIPASE-RELATED"/>
    <property type="match status" value="1"/>
</dbReference>
<dbReference type="AlphaFoldDB" id="G0QX64"/>
<dbReference type="eggNOG" id="KOG2624">
    <property type="taxonomic scope" value="Eukaryota"/>
</dbReference>
<dbReference type="OrthoDB" id="9974421at2759"/>
<dbReference type="STRING" id="857967.G0QX64"/>